<accession>A0A657LZY4</accession>
<dbReference type="RefSeq" id="WP_071832177.1">
    <property type="nucleotide sequence ID" value="NZ_LSRP01000071.1"/>
</dbReference>
<evidence type="ECO:0000259" key="1">
    <source>
        <dbReference type="Pfam" id="PF04773"/>
    </source>
</evidence>
<dbReference type="Pfam" id="PF04773">
    <property type="entry name" value="FecR"/>
    <property type="match status" value="1"/>
</dbReference>
<dbReference type="AlphaFoldDB" id="A0A657LZY4"/>
<sequence length="108" mass="11739">MIETMNIAAVTIPMHLQADIIAGTDEMPIVRLEDGSTVQLNASSAIALDFTETRRAVRLLRGQAYFEVANRRVSGTINAADTDAALSFLKEALGVKTDRIGPLIVIRR</sequence>
<proteinExistence type="predicted"/>
<evidence type="ECO:0000313" key="2">
    <source>
        <dbReference type="EMBL" id="OJF99435.1"/>
    </source>
</evidence>
<evidence type="ECO:0000313" key="3">
    <source>
        <dbReference type="Proteomes" id="UP000182661"/>
    </source>
</evidence>
<protein>
    <recommendedName>
        <fullName evidence="1">FecR protein domain-containing protein</fullName>
    </recommendedName>
</protein>
<keyword evidence="3" id="KW-1185">Reference proteome</keyword>
<dbReference type="Gene3D" id="2.60.120.1440">
    <property type="match status" value="1"/>
</dbReference>
<organism evidence="2 3">
    <name type="scientific">Pararhizobium antarcticum</name>
    <dbReference type="NCBI Taxonomy" id="1798805"/>
    <lineage>
        <taxon>Bacteria</taxon>
        <taxon>Pseudomonadati</taxon>
        <taxon>Pseudomonadota</taxon>
        <taxon>Alphaproteobacteria</taxon>
        <taxon>Hyphomicrobiales</taxon>
        <taxon>Rhizobiaceae</taxon>
        <taxon>Rhizobium/Agrobacterium group</taxon>
        <taxon>Pararhizobium</taxon>
    </lineage>
</organism>
<gene>
    <name evidence="2" type="ORF">AX760_13200</name>
</gene>
<dbReference type="Proteomes" id="UP000182661">
    <property type="component" value="Unassembled WGS sequence"/>
</dbReference>
<dbReference type="EMBL" id="LSRP01000071">
    <property type="protein sequence ID" value="OJF99435.1"/>
    <property type="molecule type" value="Genomic_DNA"/>
</dbReference>
<feature type="domain" description="FecR protein" evidence="1">
    <location>
        <begin position="20"/>
        <end position="72"/>
    </location>
</feature>
<comment type="caution">
    <text evidence="2">The sequence shown here is derived from an EMBL/GenBank/DDBJ whole genome shotgun (WGS) entry which is preliminary data.</text>
</comment>
<dbReference type="InterPro" id="IPR006860">
    <property type="entry name" value="FecR"/>
</dbReference>
<name>A0A657LZY4_9HYPH</name>
<reference evidence="2 3" key="1">
    <citation type="submission" date="2016-02" db="EMBL/GenBank/DDBJ databases">
        <title>Genome sequencing of a beta-galactosidase producing bacteria Rhizobium sp. 59.</title>
        <authorList>
            <person name="Wang D."/>
            <person name="Kot W."/>
            <person name="Qin Y."/>
            <person name="Hansen L."/>
            <person name="Naqvi K."/>
            <person name="Rensing C."/>
        </authorList>
    </citation>
    <scope>NUCLEOTIDE SEQUENCE [LARGE SCALE GENOMIC DNA]</scope>
    <source>
        <strain evidence="2 3">59</strain>
    </source>
</reference>